<protein>
    <submittedName>
        <fullName evidence="1">Uncharacterized protein</fullName>
    </submittedName>
</protein>
<evidence type="ECO:0000313" key="2">
    <source>
        <dbReference type="Proteomes" id="UP000298551"/>
    </source>
</evidence>
<dbReference type="Proteomes" id="UP000298551">
    <property type="component" value="Chromosome"/>
</dbReference>
<gene>
    <name evidence="1" type="ORF">E6B08_29490</name>
</gene>
<name>A0A4D6XFQ4_PSEPU</name>
<dbReference type="EMBL" id="CP039371">
    <property type="protein sequence ID" value="QCI15242.1"/>
    <property type="molecule type" value="Genomic_DNA"/>
</dbReference>
<organism evidence="1 2">
    <name type="scientific">Pseudomonas putida</name>
    <name type="common">Arthrobacter siderocapsulatus</name>
    <dbReference type="NCBI Taxonomy" id="303"/>
    <lineage>
        <taxon>Bacteria</taxon>
        <taxon>Pseudomonadati</taxon>
        <taxon>Pseudomonadota</taxon>
        <taxon>Gammaproteobacteria</taxon>
        <taxon>Pseudomonadales</taxon>
        <taxon>Pseudomonadaceae</taxon>
        <taxon>Pseudomonas</taxon>
    </lineage>
</organism>
<dbReference type="OrthoDB" id="7032087at2"/>
<reference evidence="2" key="1">
    <citation type="submission" date="2019-04" db="EMBL/GenBank/DDBJ databases">
        <title>Genome sequence of Pseudomonas putida 1290, an auxin catabolizing strain.</title>
        <authorList>
            <person name="Laird T.S."/>
            <person name="Leveau J.H.J."/>
        </authorList>
    </citation>
    <scope>NUCLEOTIDE SEQUENCE [LARGE SCALE GENOMIC DNA]</scope>
    <source>
        <strain evidence="2">1290</strain>
    </source>
</reference>
<proteinExistence type="predicted"/>
<dbReference type="AlphaFoldDB" id="A0A4D6XFQ4"/>
<sequence>MRYRPEQGAGPYRRAKTLLEGLIKSACGSGLVSRKGCAAAPGFQRRCTNCWGRFAALSRHKAAPTRRGV</sequence>
<accession>A0A4D6XFQ4</accession>
<evidence type="ECO:0000313" key="1">
    <source>
        <dbReference type="EMBL" id="QCI15242.1"/>
    </source>
</evidence>